<dbReference type="Proteomes" id="UP000996601">
    <property type="component" value="Unassembled WGS sequence"/>
</dbReference>
<evidence type="ECO:0000313" key="1">
    <source>
        <dbReference type="EMBL" id="MCQ4630942.1"/>
    </source>
</evidence>
<dbReference type="RefSeq" id="WP_256117380.1">
    <property type="nucleotide sequence ID" value="NZ_WHSB02000004.1"/>
</dbReference>
<protein>
    <recommendedName>
        <fullName evidence="3">Concanavalin A-like lectin/glucanase superfamily protein</fullName>
    </recommendedName>
</protein>
<dbReference type="Gene3D" id="2.60.120.200">
    <property type="match status" value="1"/>
</dbReference>
<keyword evidence="2" id="KW-1185">Reference proteome</keyword>
<accession>A0ABT1R6X7</accession>
<dbReference type="InterPro" id="IPR013320">
    <property type="entry name" value="ConA-like_dom_sf"/>
</dbReference>
<sequence length="668" mass="68893">MATNPASLFDLPGDRLLDNLKRALSLLHERGEAAAEAISDLQAGQVAAVDDLVQQITTNFSELFTDGSVVVQALQEGHYTSADIDGPVIFDVQNGLSLSLDVSGPIGFSPAPIVMIGHNASAADFAAARVVSWNKETSTLVVNILTVNGSEGPHNDCYVEVGLLSALAEVSMLEQVQALLGLTQDARDAAAAHVATAAGHVSSAASAQSAAETARFSAQGFASAAAGYRDTALGYRDQAATSAALAASSAGQIVNVLDRVDVLPTLNLDLTDINGAPFKGNLTRATGGGYRQNSKGVLVPTAANAPVIDYDVDGKPKGAGFFSAYTNLLLYSEQFDNAAWFKANLTVSADATIAPDGNLTMDALVEDAATSQHSISRVATKSASALPYTLSLFVKAGKGRQIVLNLFGAGYAGGVQMRFNPEAGAITTAAFAYGTGFASGSGSFAKVSDGVYLVWVTATSDTTTSIGGQFGLHNGTALSYTGDGTSGVNAWGAQLTQTAFPGPYVPTTSAAVVRNADSMVISGTDFTDFFNPIEGTIFAEFRAPAYGASQLAWTLSDGTYPNALFGALNTDGRIYTLGGGGWNLSLPPGPTIDAATAKMATTYATSAVRMSVNGAVAVADTSVTVPALSRLSIGGDWLGTGNHLRGFIRRIIYWPKALSATDLQRITA</sequence>
<organism evidence="1 2">
    <name type="scientific">Shinella lacus</name>
    <dbReference type="NCBI Taxonomy" id="2654216"/>
    <lineage>
        <taxon>Bacteria</taxon>
        <taxon>Pseudomonadati</taxon>
        <taxon>Pseudomonadota</taxon>
        <taxon>Alphaproteobacteria</taxon>
        <taxon>Hyphomicrobiales</taxon>
        <taxon>Rhizobiaceae</taxon>
        <taxon>Shinella</taxon>
    </lineage>
</organism>
<name>A0ABT1R6X7_9HYPH</name>
<proteinExistence type="predicted"/>
<comment type="caution">
    <text evidence="1">The sequence shown here is derived from an EMBL/GenBank/DDBJ whole genome shotgun (WGS) entry which is preliminary data.</text>
</comment>
<reference evidence="1" key="1">
    <citation type="submission" date="2021-07" db="EMBL/GenBank/DDBJ databases">
        <title>Shinella sp. nov., a novel member of the genus Shinella from water.</title>
        <authorList>
            <person name="Deng Y."/>
        </authorList>
    </citation>
    <scope>NUCLEOTIDE SEQUENCE</scope>
    <source>
        <strain evidence="1">CPCC 100929</strain>
    </source>
</reference>
<gene>
    <name evidence="1" type="ORF">GB927_012890</name>
</gene>
<evidence type="ECO:0008006" key="3">
    <source>
        <dbReference type="Google" id="ProtNLM"/>
    </source>
</evidence>
<dbReference type="SUPFAM" id="SSF49899">
    <property type="entry name" value="Concanavalin A-like lectins/glucanases"/>
    <property type="match status" value="1"/>
</dbReference>
<evidence type="ECO:0000313" key="2">
    <source>
        <dbReference type="Proteomes" id="UP000996601"/>
    </source>
</evidence>
<dbReference type="EMBL" id="WHSB02000004">
    <property type="protein sequence ID" value="MCQ4630942.1"/>
    <property type="molecule type" value="Genomic_DNA"/>
</dbReference>